<dbReference type="EMBL" id="FNVB01000009">
    <property type="protein sequence ID" value="SEG93150.1"/>
    <property type="molecule type" value="Genomic_DNA"/>
</dbReference>
<dbReference type="Pfam" id="PF00440">
    <property type="entry name" value="TetR_N"/>
    <property type="match status" value="1"/>
</dbReference>
<reference evidence="7" key="2">
    <citation type="submission" date="2016-10" db="EMBL/GenBank/DDBJ databases">
        <authorList>
            <person name="de Groot N.N."/>
        </authorList>
    </citation>
    <scope>NUCLEOTIDE SEQUENCE [LARGE SCALE GENOMIC DNA]</scope>
    <source>
        <strain evidence="7">ATCC 20501</strain>
    </source>
</reference>
<accession>A0A1H6E611</accession>
<dbReference type="RefSeq" id="WP_093351779.1">
    <property type="nucleotide sequence ID" value="NZ_FNVB01000009.1"/>
</dbReference>
<dbReference type="InterPro" id="IPR036271">
    <property type="entry name" value="Tet_transcr_reg_TetR-rel_C_sf"/>
</dbReference>
<dbReference type="PROSITE" id="PS50977">
    <property type="entry name" value="HTH_TETR_2"/>
    <property type="match status" value="1"/>
</dbReference>
<proteinExistence type="predicted"/>
<dbReference type="InterPro" id="IPR009057">
    <property type="entry name" value="Homeodomain-like_sf"/>
</dbReference>
<dbReference type="SMR" id="A0A1H6E611"/>
<evidence type="ECO:0000256" key="5">
    <source>
        <dbReference type="PROSITE-ProRule" id="PRU00335"/>
    </source>
</evidence>
<dbReference type="Pfam" id="PF13977">
    <property type="entry name" value="TetR_C_6"/>
    <property type="match status" value="1"/>
</dbReference>
<evidence type="ECO:0000313" key="8">
    <source>
        <dbReference type="EMBL" id="SFD43104.1"/>
    </source>
</evidence>
<dbReference type="InterPro" id="IPR039538">
    <property type="entry name" value="BetI_C"/>
</dbReference>
<keyword evidence="4" id="KW-0804">Transcription</keyword>
<dbReference type="Proteomes" id="UP000236729">
    <property type="component" value="Unassembled WGS sequence"/>
</dbReference>
<evidence type="ECO:0000256" key="4">
    <source>
        <dbReference type="ARBA" id="ARBA00023163"/>
    </source>
</evidence>
<dbReference type="Gene3D" id="1.10.357.10">
    <property type="entry name" value="Tetracycline Repressor, domain 2"/>
    <property type="match status" value="1"/>
</dbReference>
<feature type="DNA-binding region" description="H-T-H motif" evidence="5">
    <location>
        <begin position="31"/>
        <end position="50"/>
    </location>
</feature>
<sequence>MPKIVDHDERRLEIAEALWQVARRDGIHAVSVRTVAAQARMSPTALRYFFTTQDELLEFAMHAVADRVAVRVRSRLDAAGTPEGVRRLLEELVPLDDDRRLEQGVYLAFVVRAQTHPGLRAVGEEVESQLAGLVRTAMEALRASGGLGEGRSIGGAARSTYALLDGLAFQGALWPERHPPKELKKILHEHLAELASPLAGS</sequence>
<evidence type="ECO:0000256" key="1">
    <source>
        <dbReference type="ARBA" id="ARBA00022491"/>
    </source>
</evidence>
<evidence type="ECO:0000313" key="7">
    <source>
        <dbReference type="EMBL" id="SEG93150.1"/>
    </source>
</evidence>
<protein>
    <submittedName>
        <fullName evidence="7">Transcriptional regulator, TetR family</fullName>
    </submittedName>
</protein>
<dbReference type="EMBL" id="FOME01000004">
    <property type="protein sequence ID" value="SFD43104.1"/>
    <property type="molecule type" value="Genomic_DNA"/>
</dbReference>
<name>A0A1H6E611_9PSEU</name>
<feature type="domain" description="HTH tetR-type" evidence="6">
    <location>
        <begin position="8"/>
        <end position="68"/>
    </location>
</feature>
<dbReference type="AlphaFoldDB" id="A0A1H6E611"/>
<dbReference type="Proteomes" id="UP000199690">
    <property type="component" value="Unassembled WGS sequence"/>
</dbReference>
<keyword evidence="9" id="KW-1185">Reference proteome</keyword>
<keyword evidence="3 5" id="KW-0238">DNA-binding</keyword>
<dbReference type="SUPFAM" id="SSF46689">
    <property type="entry name" value="Homeodomain-like"/>
    <property type="match status" value="1"/>
</dbReference>
<evidence type="ECO:0000313" key="10">
    <source>
        <dbReference type="Proteomes" id="UP000236729"/>
    </source>
</evidence>
<evidence type="ECO:0000256" key="2">
    <source>
        <dbReference type="ARBA" id="ARBA00023015"/>
    </source>
</evidence>
<dbReference type="InterPro" id="IPR001647">
    <property type="entry name" value="HTH_TetR"/>
</dbReference>
<evidence type="ECO:0000313" key="9">
    <source>
        <dbReference type="Proteomes" id="UP000199690"/>
    </source>
</evidence>
<dbReference type="SUPFAM" id="SSF48498">
    <property type="entry name" value="Tetracyclin repressor-like, C-terminal domain"/>
    <property type="match status" value="1"/>
</dbReference>
<organism evidence="7 10">
    <name type="scientific">Saccharopolyspora kobensis</name>
    <dbReference type="NCBI Taxonomy" id="146035"/>
    <lineage>
        <taxon>Bacteria</taxon>
        <taxon>Bacillati</taxon>
        <taxon>Actinomycetota</taxon>
        <taxon>Actinomycetes</taxon>
        <taxon>Pseudonocardiales</taxon>
        <taxon>Pseudonocardiaceae</taxon>
        <taxon>Saccharopolyspora</taxon>
    </lineage>
</organism>
<keyword evidence="1" id="KW-0678">Repressor</keyword>
<dbReference type="GO" id="GO:0003677">
    <property type="term" value="F:DNA binding"/>
    <property type="evidence" value="ECO:0007669"/>
    <property type="project" value="UniProtKB-UniRule"/>
</dbReference>
<gene>
    <name evidence="7" type="ORF">SAMN02982929_05749</name>
    <name evidence="8" type="ORF">SAMN05216506_104278</name>
</gene>
<reference evidence="9 10" key="1">
    <citation type="submission" date="2016-10" db="EMBL/GenBank/DDBJ databases">
        <authorList>
            <person name="Varghese N."/>
            <person name="Submissions S."/>
        </authorList>
    </citation>
    <scope>NUCLEOTIDE SEQUENCE [LARGE SCALE GENOMIC DNA]</scope>
    <source>
        <strain evidence="10">ATCC 20501</strain>
        <strain evidence="8 9">CGMCC 4.3529</strain>
    </source>
</reference>
<evidence type="ECO:0000259" key="6">
    <source>
        <dbReference type="PROSITE" id="PS50977"/>
    </source>
</evidence>
<evidence type="ECO:0000256" key="3">
    <source>
        <dbReference type="ARBA" id="ARBA00023125"/>
    </source>
</evidence>
<keyword evidence="2" id="KW-0805">Transcription regulation</keyword>
<accession>A0A1I1S9C4</accession>